<accession>A0A1Y0IBH4</accession>
<evidence type="ECO:0008006" key="3">
    <source>
        <dbReference type="Google" id="ProtNLM"/>
    </source>
</evidence>
<organism evidence="1 2">
    <name type="scientific">Oleiphilus messinensis</name>
    <dbReference type="NCBI Taxonomy" id="141451"/>
    <lineage>
        <taxon>Bacteria</taxon>
        <taxon>Pseudomonadati</taxon>
        <taxon>Pseudomonadota</taxon>
        <taxon>Gammaproteobacteria</taxon>
        <taxon>Oceanospirillales</taxon>
        <taxon>Oleiphilaceae</taxon>
        <taxon>Oleiphilus</taxon>
    </lineage>
</organism>
<keyword evidence="2" id="KW-1185">Reference proteome</keyword>
<evidence type="ECO:0000313" key="2">
    <source>
        <dbReference type="Proteomes" id="UP000196027"/>
    </source>
</evidence>
<protein>
    <recommendedName>
        <fullName evidence="3">YfiR family protein</fullName>
    </recommendedName>
</protein>
<evidence type="ECO:0000313" key="1">
    <source>
        <dbReference type="EMBL" id="ARU57610.1"/>
    </source>
</evidence>
<proteinExistence type="predicted"/>
<sequence>MLCVLFISSLYSPVQADDAADRRIRTGLKLFRALMAADQNITQKKIEGKLPVVILYASDLEEGISAATAFLKLGKGDAKGKIRGIPLDIKLQGEYSRIEAMATKPAAVFLAEPLPGEAMDELVKVCIKYRILLFSPFQGDVDRGAMGGLVIETRVRPYVNLDTLTAAGIQIKSFFLKVAKTHGK</sequence>
<reference evidence="1 2" key="1">
    <citation type="submission" date="2017-05" db="EMBL/GenBank/DDBJ databases">
        <title>Genomic insights into alkan degradation activity of Oleiphilus messinensis.</title>
        <authorList>
            <person name="Kozyavkin S.A."/>
            <person name="Slesarev A.I."/>
            <person name="Golyshin P.N."/>
            <person name="Korzhenkov A."/>
            <person name="Golyshina O.N."/>
            <person name="Toshchakov S.V."/>
        </authorList>
    </citation>
    <scope>NUCLEOTIDE SEQUENCE [LARGE SCALE GENOMIC DNA]</scope>
    <source>
        <strain evidence="1 2">ME102</strain>
    </source>
</reference>
<gene>
    <name evidence="1" type="ORF">OLMES_3583</name>
</gene>
<dbReference type="KEGG" id="ome:OLMES_3583"/>
<dbReference type="EMBL" id="CP021425">
    <property type="protein sequence ID" value="ARU57610.1"/>
    <property type="molecule type" value="Genomic_DNA"/>
</dbReference>
<dbReference type="AlphaFoldDB" id="A0A1Y0IBH4"/>
<name>A0A1Y0IBH4_9GAMM</name>
<dbReference type="Proteomes" id="UP000196027">
    <property type="component" value="Chromosome"/>
</dbReference>